<dbReference type="PROSITE" id="PS01264">
    <property type="entry name" value="TBOX_2"/>
    <property type="match status" value="1"/>
</dbReference>
<dbReference type="GO" id="GO:0005634">
    <property type="term" value="C:nucleus"/>
    <property type="evidence" value="ECO:0007669"/>
    <property type="project" value="UniProtKB-SubCell"/>
</dbReference>
<keyword evidence="4 7" id="KW-0238">DNA-binding</keyword>
<feature type="compositionally biased region" description="Pro residues" evidence="8">
    <location>
        <begin position="103"/>
        <end position="112"/>
    </location>
</feature>
<dbReference type="GO" id="GO:0000785">
    <property type="term" value="C:chromatin"/>
    <property type="evidence" value="ECO:0007669"/>
    <property type="project" value="TreeGrafter"/>
</dbReference>
<dbReference type="PANTHER" id="PTHR11267:SF181">
    <property type="entry name" value="OPTOMOTOR-BLIND PROTEIN"/>
    <property type="match status" value="1"/>
</dbReference>
<keyword evidence="5" id="KW-0804">Transcription</keyword>
<dbReference type="GO" id="GO:0000978">
    <property type="term" value="F:RNA polymerase II cis-regulatory region sequence-specific DNA binding"/>
    <property type="evidence" value="ECO:0007669"/>
    <property type="project" value="InterPro"/>
</dbReference>
<dbReference type="Pfam" id="PF00907">
    <property type="entry name" value="T-box"/>
    <property type="match status" value="1"/>
</dbReference>
<dbReference type="Proteomes" id="UP001292079">
    <property type="component" value="Unassembled WGS sequence"/>
</dbReference>
<feature type="region of interest" description="Disordered" evidence="8">
    <location>
        <begin position="797"/>
        <end position="826"/>
    </location>
</feature>
<feature type="compositionally biased region" description="Low complexity" evidence="8">
    <location>
        <begin position="307"/>
        <end position="329"/>
    </location>
</feature>
<accession>A0AAE1ZGH0</accession>
<dbReference type="PANTHER" id="PTHR11267">
    <property type="entry name" value="T-BOX PROTEIN-RELATED"/>
    <property type="match status" value="1"/>
</dbReference>
<reference evidence="10" key="2">
    <citation type="journal article" date="2023" name="Infect Dis Poverty">
        <title>Chromosome-scale genome of the human blood fluke Schistosoma mekongi and its implications for public health.</title>
        <authorList>
            <person name="Zhou M."/>
            <person name="Xu L."/>
            <person name="Xu D."/>
            <person name="Chen W."/>
            <person name="Khan J."/>
            <person name="Hu Y."/>
            <person name="Huang H."/>
            <person name="Wei H."/>
            <person name="Zhang Y."/>
            <person name="Chusongsang P."/>
            <person name="Tanasarnprasert K."/>
            <person name="Hu X."/>
            <person name="Limpanont Y."/>
            <person name="Lv Z."/>
        </authorList>
    </citation>
    <scope>NUCLEOTIDE SEQUENCE</scope>
    <source>
        <strain evidence="10">LV_2022a</strain>
    </source>
</reference>
<proteinExistence type="predicted"/>
<dbReference type="InterPro" id="IPR001699">
    <property type="entry name" value="TF_T-box"/>
</dbReference>
<evidence type="ECO:0000256" key="2">
    <source>
        <dbReference type="ARBA" id="ARBA00022473"/>
    </source>
</evidence>
<evidence type="ECO:0000256" key="6">
    <source>
        <dbReference type="ARBA" id="ARBA00023242"/>
    </source>
</evidence>
<evidence type="ECO:0000256" key="4">
    <source>
        <dbReference type="ARBA" id="ARBA00023125"/>
    </source>
</evidence>
<feature type="DNA-binding region" description="T-box" evidence="7">
    <location>
        <begin position="470"/>
        <end position="644"/>
    </location>
</feature>
<evidence type="ECO:0000256" key="7">
    <source>
        <dbReference type="PROSITE-ProRule" id="PRU00201"/>
    </source>
</evidence>
<dbReference type="InterPro" id="IPR036960">
    <property type="entry name" value="T-box_sf"/>
</dbReference>
<organism evidence="10 11">
    <name type="scientific">Schistosoma mekongi</name>
    <name type="common">Parasitic worm</name>
    <dbReference type="NCBI Taxonomy" id="38744"/>
    <lineage>
        <taxon>Eukaryota</taxon>
        <taxon>Metazoa</taxon>
        <taxon>Spiralia</taxon>
        <taxon>Lophotrochozoa</taxon>
        <taxon>Platyhelminthes</taxon>
        <taxon>Trematoda</taxon>
        <taxon>Digenea</taxon>
        <taxon>Strigeidida</taxon>
        <taxon>Schistosomatoidea</taxon>
        <taxon>Schistosomatidae</taxon>
        <taxon>Schistosoma</taxon>
    </lineage>
</organism>
<feature type="domain" description="T-box" evidence="9">
    <location>
        <begin position="465"/>
        <end position="644"/>
    </location>
</feature>
<dbReference type="SUPFAM" id="SSF49417">
    <property type="entry name" value="p53-like transcription factors"/>
    <property type="match status" value="1"/>
</dbReference>
<dbReference type="SMART" id="SM00425">
    <property type="entry name" value="TBOX"/>
    <property type="match status" value="1"/>
</dbReference>
<feature type="compositionally biased region" description="Basic residues" evidence="8">
    <location>
        <begin position="65"/>
        <end position="75"/>
    </location>
</feature>
<dbReference type="InterPro" id="IPR046360">
    <property type="entry name" value="T-box_DNA-bd"/>
</dbReference>
<name>A0AAE1ZGH0_SCHME</name>
<feature type="compositionally biased region" description="Basic and acidic residues" evidence="8">
    <location>
        <begin position="55"/>
        <end position="64"/>
    </location>
</feature>
<dbReference type="AlphaFoldDB" id="A0AAE1ZGH0"/>
<sequence>MLISQKMLNLCFPDKTPSMNLSTSMKNAIISNPSPTETHANANNNSSSNDDEDEVKTFDTEIHRPHLLLKNRARRSSNESTTSKSPISPMVPTLPNGSTFRSPPTPPQPPPNIHLQSSLPFQHKASLSLPIPPVSLSPSSHLCKNLTSLYASLVNRMDSDQLHILMKMLNDPVTSYLLKSPTSFPPSTPISTSSVIAEAALQSMISSEESSSIPMNLFHNNFDLLEHFDIGNNLHNDSIHSNHRNSQEDYHYRCHEQYDTQSYLRNCLNDPTNWSDKSNALLMMLMMMLVRGNVNSLITAPGHLNNSPSSLSSASSTSPPSSSSSSMLKLLSPTMGSNVTTTINQFMDDYILHHDRSNQHRYPLMHSSNYSNIVDESHKPLKGSIKDCQPNSKFTLNSSNVFAERLSFHDITASSASNKVTYMVPATTHNQNNSRVYPSSNPYIMNDLLDSETDQMNSLIQRTELLDSDLWKHFHSMTTEMVITKSGRRMFPSFKVRVTGLDRNAKYIMLLDIVARDEHRYKFQNGKWTIAGKADPEPCRKPYIHPDSPTTGEEWMHKPISFHKLKLTNNVAERQSFQAVLNSMHKYIPRFHIVRADHLNKMNMSNFVTFIFDETEFIAVTAYQNERITQLKIDNNPFAKGFRDNGSGRREKKGLRMRYKHSMNSSDSYDDIEGLERELLIRKHSSGTFETHGNIKFSLPDSLNFPTYANRLLLHNNHGLDMKCSTSSCYSFTSSSECNTSSSSISTSNHLLTGLSNSPVSYTTSDPFCSYSVHNLNGCNRNNNNINNKLVDSVPTSSSVSNLSTDKMSTSKDFLSSSSSSSSSPHQIWSGCFDPISLNSTLMSTTLQRSQHTVHYCPKICTSLYLNEGDKMKDSSTNEHFLNKLQNHQPTEFQRQQSQHHFMDKTDKIFKTNGLALLPDESSSILSTVTITTTTSTVVNRSLFSMSTLSSPTVVITTETLKSCPLSQHSQLTTTSAFKTISAYTNGQFSPFTDNLKRQYEIMNRCCKNDCNSLQNYNDLHSSKLSYSPAKKQCIQEAVIVDELVHFNENYKMLNKQHCYTGEYNDSNDKVDNETLKYNSQYSKEIQCDKHKSNYLSCSTYSTSSSSSSFSSSITPSISLSHISSPKRSFSISCLLE</sequence>
<dbReference type="PROSITE" id="PS01283">
    <property type="entry name" value="TBOX_1"/>
    <property type="match status" value="1"/>
</dbReference>
<evidence type="ECO:0000259" key="9">
    <source>
        <dbReference type="PROSITE" id="PS50252"/>
    </source>
</evidence>
<evidence type="ECO:0000313" key="11">
    <source>
        <dbReference type="Proteomes" id="UP001292079"/>
    </source>
</evidence>
<keyword evidence="6 7" id="KW-0539">Nucleus</keyword>
<evidence type="ECO:0000256" key="3">
    <source>
        <dbReference type="ARBA" id="ARBA00023015"/>
    </source>
</evidence>
<dbReference type="PRINTS" id="PR00937">
    <property type="entry name" value="TBOX"/>
</dbReference>
<comment type="subcellular location">
    <subcellularLocation>
        <location evidence="1 7">Nucleus</location>
    </subcellularLocation>
</comment>
<dbReference type="InterPro" id="IPR018186">
    <property type="entry name" value="TF_T-box_CS"/>
</dbReference>
<feature type="region of interest" description="Disordered" evidence="8">
    <location>
        <begin position="28"/>
        <end position="117"/>
    </location>
</feature>
<dbReference type="Gene3D" id="2.60.40.820">
    <property type="entry name" value="Transcription factor, T-box"/>
    <property type="match status" value="1"/>
</dbReference>
<evidence type="ECO:0000256" key="1">
    <source>
        <dbReference type="ARBA" id="ARBA00004123"/>
    </source>
</evidence>
<keyword evidence="3" id="KW-0805">Transcription regulation</keyword>
<reference evidence="10" key="1">
    <citation type="submission" date="2022-04" db="EMBL/GenBank/DDBJ databases">
        <authorList>
            <person name="Xu L."/>
            <person name="Lv Z."/>
        </authorList>
    </citation>
    <scope>NUCLEOTIDE SEQUENCE</scope>
    <source>
        <strain evidence="10">LV_2022a</strain>
    </source>
</reference>
<feature type="region of interest" description="Disordered" evidence="8">
    <location>
        <begin position="305"/>
        <end position="329"/>
    </location>
</feature>
<comment type="caution">
    <text evidence="10">The sequence shown here is derived from an EMBL/GenBank/DDBJ whole genome shotgun (WGS) entry which is preliminary data.</text>
</comment>
<dbReference type="FunFam" id="2.60.40.820:FF:000010">
    <property type="entry name" value="T-box transcription factor TBX6"/>
    <property type="match status" value="1"/>
</dbReference>
<protein>
    <recommendedName>
        <fullName evidence="9">T-box domain-containing protein</fullName>
    </recommendedName>
</protein>
<evidence type="ECO:0000313" key="10">
    <source>
        <dbReference type="EMBL" id="KAK4473149.1"/>
    </source>
</evidence>
<dbReference type="EMBL" id="JALJAT010000002">
    <property type="protein sequence ID" value="KAK4473149.1"/>
    <property type="molecule type" value="Genomic_DNA"/>
</dbReference>
<dbReference type="InterPro" id="IPR008967">
    <property type="entry name" value="p53-like_TF_DNA-bd_sf"/>
</dbReference>
<keyword evidence="2" id="KW-0217">Developmental protein</keyword>
<evidence type="ECO:0000256" key="8">
    <source>
        <dbReference type="SAM" id="MobiDB-lite"/>
    </source>
</evidence>
<dbReference type="GO" id="GO:0001708">
    <property type="term" value="P:cell fate specification"/>
    <property type="evidence" value="ECO:0007669"/>
    <property type="project" value="TreeGrafter"/>
</dbReference>
<gene>
    <name evidence="10" type="ORF">MN116_004331</name>
</gene>
<keyword evidence="11" id="KW-1185">Reference proteome</keyword>
<dbReference type="GO" id="GO:0000981">
    <property type="term" value="F:DNA-binding transcription factor activity, RNA polymerase II-specific"/>
    <property type="evidence" value="ECO:0007669"/>
    <property type="project" value="TreeGrafter"/>
</dbReference>
<dbReference type="GO" id="GO:0045893">
    <property type="term" value="P:positive regulation of DNA-templated transcription"/>
    <property type="evidence" value="ECO:0007669"/>
    <property type="project" value="InterPro"/>
</dbReference>
<evidence type="ECO:0000256" key="5">
    <source>
        <dbReference type="ARBA" id="ARBA00023163"/>
    </source>
</evidence>
<feature type="compositionally biased region" description="Low complexity" evidence="8">
    <location>
        <begin position="797"/>
        <end position="806"/>
    </location>
</feature>
<dbReference type="PROSITE" id="PS50252">
    <property type="entry name" value="TBOX_3"/>
    <property type="match status" value="1"/>
</dbReference>
<feature type="compositionally biased region" description="Polar residues" evidence="8">
    <location>
        <begin position="28"/>
        <end position="39"/>
    </location>
</feature>